<reference evidence="2" key="2">
    <citation type="submission" date="2025-08" db="UniProtKB">
        <authorList>
            <consortium name="RefSeq"/>
        </authorList>
    </citation>
    <scope>IDENTIFICATION</scope>
    <source>
        <tissue evidence="2">Leaf</tissue>
    </source>
</reference>
<evidence type="ECO:0000313" key="2">
    <source>
        <dbReference type="RefSeq" id="XP_075084732.1"/>
    </source>
</evidence>
<accession>A0AC58SIC1</accession>
<organism evidence="1 2">
    <name type="scientific">Nicotiana tabacum</name>
    <name type="common">Common tobacco</name>
    <dbReference type="NCBI Taxonomy" id="4097"/>
    <lineage>
        <taxon>Eukaryota</taxon>
        <taxon>Viridiplantae</taxon>
        <taxon>Streptophyta</taxon>
        <taxon>Embryophyta</taxon>
        <taxon>Tracheophyta</taxon>
        <taxon>Spermatophyta</taxon>
        <taxon>Magnoliopsida</taxon>
        <taxon>eudicotyledons</taxon>
        <taxon>Gunneridae</taxon>
        <taxon>Pentapetalae</taxon>
        <taxon>asterids</taxon>
        <taxon>lamiids</taxon>
        <taxon>Solanales</taxon>
        <taxon>Solanaceae</taxon>
        <taxon>Nicotianoideae</taxon>
        <taxon>Nicotianeae</taxon>
        <taxon>Nicotiana</taxon>
    </lineage>
</organism>
<proteinExistence type="predicted"/>
<dbReference type="RefSeq" id="XP_075084732.1">
    <property type="nucleotide sequence ID" value="XM_075228631.1"/>
</dbReference>
<protein>
    <submittedName>
        <fullName evidence="2">Uncharacterized protein LOC142167989</fullName>
    </submittedName>
</protein>
<sequence>MLPKQRVITWLAYQDKLMTKERLMRLNIPIDGDLNCLLLDRAAPETHQHFFVDCNWIQNVREALINWSGKTIPSYTVNRSLQWIKNTHWRQIRKEVATSIIGALIYYIWQARDWKHFRRITVNSAFIETQIKKELRERISMLACSKRARNCPVLIQRLCN</sequence>
<name>A0AC58SIC1_TOBAC</name>
<keyword evidence="1" id="KW-1185">Reference proteome</keyword>
<gene>
    <name evidence="2" type="primary">LOC142167989</name>
</gene>
<dbReference type="Proteomes" id="UP000790787">
    <property type="component" value="Chromosome 13"/>
</dbReference>
<reference evidence="1" key="1">
    <citation type="journal article" date="2014" name="Nat. Commun.">
        <title>The tobacco genome sequence and its comparison with those of tomato and potato.</title>
        <authorList>
            <person name="Sierro N."/>
            <person name="Battey J.N."/>
            <person name="Ouadi S."/>
            <person name="Bakaher N."/>
            <person name="Bovet L."/>
            <person name="Willig A."/>
            <person name="Goepfert S."/>
            <person name="Peitsch M.C."/>
            <person name="Ivanov N.V."/>
        </authorList>
    </citation>
    <scope>NUCLEOTIDE SEQUENCE [LARGE SCALE GENOMIC DNA]</scope>
</reference>
<evidence type="ECO:0000313" key="1">
    <source>
        <dbReference type="Proteomes" id="UP000790787"/>
    </source>
</evidence>